<feature type="region of interest" description="Disordered" evidence="1">
    <location>
        <begin position="155"/>
        <end position="183"/>
    </location>
</feature>
<dbReference type="AlphaFoldDB" id="A0A0C2T358"/>
<proteinExistence type="predicted"/>
<dbReference type="EMBL" id="KN818291">
    <property type="protein sequence ID" value="KIL60934.1"/>
    <property type="molecule type" value="Genomic_DNA"/>
</dbReference>
<accession>A0A0C2T358</accession>
<protein>
    <submittedName>
        <fullName evidence="2">Uncharacterized protein</fullName>
    </submittedName>
</protein>
<name>A0A0C2T358_AMAMK</name>
<keyword evidence="3" id="KW-1185">Reference proteome</keyword>
<gene>
    <name evidence="2" type="ORF">M378DRAFT_903934</name>
</gene>
<dbReference type="Proteomes" id="UP000054549">
    <property type="component" value="Unassembled WGS sequence"/>
</dbReference>
<dbReference type="OrthoDB" id="3269932at2759"/>
<feature type="region of interest" description="Disordered" evidence="1">
    <location>
        <begin position="28"/>
        <end position="109"/>
    </location>
</feature>
<dbReference type="HOGENOM" id="CLU_822714_0_0_1"/>
<feature type="compositionally biased region" description="Basic and acidic residues" evidence="1">
    <location>
        <begin position="47"/>
        <end position="61"/>
    </location>
</feature>
<evidence type="ECO:0000313" key="2">
    <source>
        <dbReference type="EMBL" id="KIL60934.1"/>
    </source>
</evidence>
<organism evidence="2 3">
    <name type="scientific">Amanita muscaria (strain Koide BX008)</name>
    <dbReference type="NCBI Taxonomy" id="946122"/>
    <lineage>
        <taxon>Eukaryota</taxon>
        <taxon>Fungi</taxon>
        <taxon>Dikarya</taxon>
        <taxon>Basidiomycota</taxon>
        <taxon>Agaricomycotina</taxon>
        <taxon>Agaricomycetes</taxon>
        <taxon>Agaricomycetidae</taxon>
        <taxon>Agaricales</taxon>
        <taxon>Pluteineae</taxon>
        <taxon>Amanitaceae</taxon>
        <taxon>Amanita</taxon>
    </lineage>
</organism>
<sequence length="338" mass="36061">MSASSSNSPSDSITCGCLHFPIFTRARRIAKKPKKPSTASRPQSAEHFPEDVRDVQNREAGDGSDPGIPIISTLPSQLPPVVSEAPSMDRGNGDAQSRAARGGVDPGFPIPTEIQTVAIETVEHTEDVRDTQNREAGDGSDPGISIISALPSQVPPVVSKAPSMDRGNGDAQSREAGGGVDPCFPIPIETQTVATETRSITLFQELSNLQISNTKFTTIGGDATIFQFGDGQFTEAHRNLICDHIATLAALPDIKDNLKKHALTHLIILLPRAEAVFDDYQTKKKSGPCFDGTRVALLREMASWVTSQDESRMYILSGLAGIGKSTVAYTIASRAANP</sequence>
<feature type="non-terminal residue" evidence="2">
    <location>
        <position position="338"/>
    </location>
</feature>
<evidence type="ECO:0000313" key="3">
    <source>
        <dbReference type="Proteomes" id="UP000054549"/>
    </source>
</evidence>
<reference evidence="2 3" key="1">
    <citation type="submission" date="2014-04" db="EMBL/GenBank/DDBJ databases">
        <title>Evolutionary Origins and Diversification of the Mycorrhizal Mutualists.</title>
        <authorList>
            <consortium name="DOE Joint Genome Institute"/>
            <consortium name="Mycorrhizal Genomics Consortium"/>
            <person name="Kohler A."/>
            <person name="Kuo A."/>
            <person name="Nagy L.G."/>
            <person name="Floudas D."/>
            <person name="Copeland A."/>
            <person name="Barry K.W."/>
            <person name="Cichocki N."/>
            <person name="Veneault-Fourrey C."/>
            <person name="LaButti K."/>
            <person name="Lindquist E.A."/>
            <person name="Lipzen A."/>
            <person name="Lundell T."/>
            <person name="Morin E."/>
            <person name="Murat C."/>
            <person name="Riley R."/>
            <person name="Ohm R."/>
            <person name="Sun H."/>
            <person name="Tunlid A."/>
            <person name="Henrissat B."/>
            <person name="Grigoriev I.V."/>
            <person name="Hibbett D.S."/>
            <person name="Martin F."/>
        </authorList>
    </citation>
    <scope>NUCLEOTIDE SEQUENCE [LARGE SCALE GENOMIC DNA]</scope>
    <source>
        <strain evidence="2 3">Koide BX008</strain>
    </source>
</reference>
<evidence type="ECO:0000256" key="1">
    <source>
        <dbReference type="SAM" id="MobiDB-lite"/>
    </source>
</evidence>
<dbReference type="InParanoid" id="A0A0C2T358"/>